<evidence type="ECO:0000313" key="4">
    <source>
        <dbReference type="Proteomes" id="UP000198619"/>
    </source>
</evidence>
<dbReference type="GO" id="GO:0016787">
    <property type="term" value="F:hydrolase activity"/>
    <property type="evidence" value="ECO:0007669"/>
    <property type="project" value="UniProtKB-KW"/>
</dbReference>
<dbReference type="EMBL" id="FOKI01000012">
    <property type="protein sequence ID" value="SFB10995.1"/>
    <property type="molecule type" value="Genomic_DNA"/>
</dbReference>
<dbReference type="SUPFAM" id="SSF47090">
    <property type="entry name" value="PGBD-like"/>
    <property type="match status" value="4"/>
</dbReference>
<gene>
    <name evidence="3" type="ORF">SAMN04488528_101283</name>
</gene>
<reference evidence="3 4" key="1">
    <citation type="submission" date="2016-10" db="EMBL/GenBank/DDBJ databases">
        <authorList>
            <person name="de Groot N.N."/>
        </authorList>
    </citation>
    <scope>NUCLEOTIDE SEQUENCE [LARGE SCALE GENOMIC DNA]</scope>
    <source>
        <strain evidence="3 4">DSM 12271</strain>
    </source>
</reference>
<evidence type="ECO:0000259" key="2">
    <source>
        <dbReference type="Pfam" id="PF01471"/>
    </source>
</evidence>
<name>A0A1I0YC73_9CLOT</name>
<feature type="domain" description="Peptidoglycan binding-like" evidence="2">
    <location>
        <begin position="617"/>
        <end position="675"/>
    </location>
</feature>
<dbReference type="Pfam" id="PF01471">
    <property type="entry name" value="PG_binding_1"/>
    <property type="match status" value="4"/>
</dbReference>
<dbReference type="InterPro" id="IPR036365">
    <property type="entry name" value="PGBD-like_sf"/>
</dbReference>
<evidence type="ECO:0000313" key="3">
    <source>
        <dbReference type="EMBL" id="SFB10995.1"/>
    </source>
</evidence>
<keyword evidence="4" id="KW-1185">Reference proteome</keyword>
<feature type="domain" description="Peptidoglycan binding-like" evidence="2">
    <location>
        <begin position="333"/>
        <end position="394"/>
    </location>
</feature>
<feature type="domain" description="Peptidoglycan binding-like" evidence="2">
    <location>
        <begin position="432"/>
        <end position="492"/>
    </location>
</feature>
<proteinExistence type="predicted"/>
<dbReference type="Gene3D" id="1.10.101.10">
    <property type="entry name" value="PGBD-like superfamily/PGBD"/>
    <property type="match status" value="4"/>
</dbReference>
<sequence>MNKGYIQVRVSMAREARPIKNCTVVISRTINGSIVFEKTLYSDESGKTERIEVDAPPKELSQTPQTKILPYDIYDISVKAEGYVETLIQGVQVFSEITAIQKVDMQPLEEGKTYQGKNVIIITPNQLVLNATRDKQRGPTEDFVSKVIKDPYIPKYITVHLGAPTSYAENVTVTFPEYIKNVASSEIFPTWPEESIRANVYAQISFALNRIYTEWYRGKGYDFEITNSTAYDQYFIKGRNIFDNINRLVDEIFQQYIARIQYKEPLFAQFCNGTTVTCKGMSQWGTVDLANKGYIPFDILKYYYGDNIELRTADIVDGIPESYPGYLLRLGSSGESVEILQRQLNRISQNYPAIPKIYPVDGDFGKNTEEAVKTFQRIFGLTQDGIVGRSTWYRISFIYVAVKNLAELESEGEKEEDYCGYPGYLLRVGSAGEEVKRLQRFLNEIADFYTDIPKIDVDGIFGKDTENAVITFQEMFELSPDGIVGKDTWKKLCEVYKNINEEKRGDTQYKYPGYPLKEGQVGEEVRRIQYYLSNIADLYSSIRKIKVDGSFGSDTKNAVIDFQKYFGLSSDGIVGPTTWGKIQEVFNNTSYGRNENERGEKNLYEDIKFGEHSAYIRVLQTYINTIAWEIKDIKITKVKIDGKFGEETLKAINTIQKYFNIKVSKIVDKEMWTKLSDMYNIHCECEEKNKEKHKKNKGKKRSKSNKCR</sequence>
<feature type="compositionally biased region" description="Basic residues" evidence="1">
    <location>
        <begin position="691"/>
        <end position="708"/>
    </location>
</feature>
<dbReference type="Proteomes" id="UP000198619">
    <property type="component" value="Unassembled WGS sequence"/>
</dbReference>
<accession>A0A1I0YC73</accession>
<evidence type="ECO:0000256" key="1">
    <source>
        <dbReference type="SAM" id="MobiDB-lite"/>
    </source>
</evidence>
<dbReference type="RefSeq" id="WP_090040888.1">
    <property type="nucleotide sequence ID" value="NZ_FOKI01000012.1"/>
</dbReference>
<dbReference type="OrthoDB" id="9811296at2"/>
<dbReference type="STRING" id="84698.SAMN04488528_101283"/>
<keyword evidence="3" id="KW-0378">Hydrolase</keyword>
<protein>
    <submittedName>
        <fullName evidence="3">Peptidoglycan-binding (PGRP) domain of peptidoglycan hydrolases-containing protein</fullName>
    </submittedName>
</protein>
<dbReference type="InterPro" id="IPR002477">
    <property type="entry name" value="Peptidoglycan-bd-like"/>
</dbReference>
<dbReference type="InterPro" id="IPR036366">
    <property type="entry name" value="PGBDSf"/>
</dbReference>
<feature type="region of interest" description="Disordered" evidence="1">
    <location>
        <begin position="689"/>
        <end position="708"/>
    </location>
</feature>
<organism evidence="3 4">
    <name type="scientific">Clostridium frigidicarnis</name>
    <dbReference type="NCBI Taxonomy" id="84698"/>
    <lineage>
        <taxon>Bacteria</taxon>
        <taxon>Bacillati</taxon>
        <taxon>Bacillota</taxon>
        <taxon>Clostridia</taxon>
        <taxon>Eubacteriales</taxon>
        <taxon>Clostridiaceae</taxon>
        <taxon>Clostridium</taxon>
    </lineage>
</organism>
<feature type="domain" description="Peptidoglycan binding-like" evidence="2">
    <location>
        <begin position="522"/>
        <end position="581"/>
    </location>
</feature>
<dbReference type="AlphaFoldDB" id="A0A1I0YC73"/>